<evidence type="ECO:0000256" key="1">
    <source>
        <dbReference type="SAM" id="Phobius"/>
    </source>
</evidence>
<feature type="transmembrane region" description="Helical" evidence="1">
    <location>
        <begin position="12"/>
        <end position="35"/>
    </location>
</feature>
<sequence length="54" mass="6262">MNTEFIETPIEALTFIAIELIMLTIVLALLTYTFLKLYSLLTKTSHHDSQEDFK</sequence>
<name>A0ABN0A2W1_9FIRM</name>
<dbReference type="RefSeq" id="WP_006784502.1">
    <property type="nucleotide sequence ID" value="NZ_ADMN01000057.1"/>
</dbReference>
<keyword evidence="1" id="KW-1133">Transmembrane helix</keyword>
<evidence type="ECO:0000313" key="2">
    <source>
        <dbReference type="EMBL" id="EFF64043.1"/>
    </source>
</evidence>
<dbReference type="Proteomes" id="UP000002938">
    <property type="component" value="Unassembled WGS sequence"/>
</dbReference>
<gene>
    <name evidence="2" type="ORF">CUW_0350</name>
</gene>
<accession>A0ABN0A2W1</accession>
<keyword evidence="1" id="KW-0812">Transmembrane</keyword>
<protein>
    <submittedName>
        <fullName evidence="2">Uncharacterized protein</fullName>
    </submittedName>
</protein>
<reference evidence="2 3" key="1">
    <citation type="journal article" date="2011" name="J. Bacteriol.">
        <title>Draft Genome Sequence of Turicibacter sanguinis PC909, Isolated from Human Feces.</title>
        <authorList>
            <person name="Cuiv P.O."/>
            <person name="Klaassens E.S."/>
            <person name="Durkin A.S."/>
            <person name="Harkins D.M."/>
            <person name="Foster L."/>
            <person name="McCorrison J."/>
            <person name="Torralba M."/>
            <person name="Nelson K.E."/>
            <person name="Morrison M."/>
        </authorList>
    </citation>
    <scope>NUCLEOTIDE SEQUENCE [LARGE SCALE GENOMIC DNA]</scope>
    <source>
        <strain evidence="2 3">PC909</strain>
    </source>
</reference>
<evidence type="ECO:0000313" key="3">
    <source>
        <dbReference type="Proteomes" id="UP000002938"/>
    </source>
</evidence>
<organism evidence="2 3">
    <name type="scientific">Turicibacter sanguinis PC909</name>
    <dbReference type="NCBI Taxonomy" id="702450"/>
    <lineage>
        <taxon>Bacteria</taxon>
        <taxon>Bacillati</taxon>
        <taxon>Bacillota</taxon>
        <taxon>Erysipelotrichia</taxon>
        <taxon>Erysipelotrichales</taxon>
        <taxon>Turicibacteraceae</taxon>
        <taxon>Turicibacter</taxon>
    </lineage>
</organism>
<proteinExistence type="predicted"/>
<dbReference type="EMBL" id="ADMN01000057">
    <property type="protein sequence ID" value="EFF64043.1"/>
    <property type="molecule type" value="Genomic_DNA"/>
</dbReference>
<keyword evidence="3" id="KW-1185">Reference proteome</keyword>
<keyword evidence="1" id="KW-0472">Membrane</keyword>
<comment type="caution">
    <text evidence="2">The sequence shown here is derived from an EMBL/GenBank/DDBJ whole genome shotgun (WGS) entry which is preliminary data.</text>
</comment>